<sequence>MPSNEPNKCLLSFMQKPRLLIVIEIIEDKTKTATDKGNSHSLVHKHFKKVYPCYRSILEFMIGPVSKRLVTISNGSEPICFPYMLLNEKYAFTIHGVVGNGVYVTSQQQTDATREMEYKCMLEKPHLKFNTAYIRCLRSLFTHFSTSEMKPGLEGCILTQSGLEKVTPQKYFQKPEKYKTNSTVEVVQGNFTNMPHIPRVRPDKQPKDNVLHIIVRKLEPGQHESYVSINKNHKSSPDQMQRLDGKEQKKTEKSLDDKETISAQKARAISPRAPPPTAVCKRKHRSCARHESTDLARIAQEYSKSVSYFRMTKSHQNCGPQKISRDLDILALYKKIKQRISLI</sequence>
<comment type="caution">
    <text evidence="2">The sequence shown here is derived from an EMBL/GenBank/DDBJ whole genome shotgun (WGS) entry which is preliminary data.</text>
</comment>
<accession>A0AAE0WFE4</accession>
<feature type="compositionally biased region" description="Basic and acidic residues" evidence="1">
    <location>
        <begin position="241"/>
        <end position="259"/>
    </location>
</feature>
<dbReference type="Proteomes" id="UP001195483">
    <property type="component" value="Unassembled WGS sequence"/>
</dbReference>
<evidence type="ECO:0000256" key="1">
    <source>
        <dbReference type="SAM" id="MobiDB-lite"/>
    </source>
</evidence>
<proteinExistence type="predicted"/>
<feature type="region of interest" description="Disordered" evidence="1">
    <location>
        <begin position="222"/>
        <end position="259"/>
    </location>
</feature>
<evidence type="ECO:0000313" key="3">
    <source>
        <dbReference type="Proteomes" id="UP001195483"/>
    </source>
</evidence>
<gene>
    <name evidence="2" type="ORF">CHS0354_031969</name>
</gene>
<organism evidence="2 3">
    <name type="scientific">Potamilus streckersoni</name>
    <dbReference type="NCBI Taxonomy" id="2493646"/>
    <lineage>
        <taxon>Eukaryota</taxon>
        <taxon>Metazoa</taxon>
        <taxon>Spiralia</taxon>
        <taxon>Lophotrochozoa</taxon>
        <taxon>Mollusca</taxon>
        <taxon>Bivalvia</taxon>
        <taxon>Autobranchia</taxon>
        <taxon>Heteroconchia</taxon>
        <taxon>Palaeoheterodonta</taxon>
        <taxon>Unionida</taxon>
        <taxon>Unionoidea</taxon>
        <taxon>Unionidae</taxon>
        <taxon>Ambleminae</taxon>
        <taxon>Lampsilini</taxon>
        <taxon>Potamilus</taxon>
    </lineage>
</organism>
<reference evidence="2" key="3">
    <citation type="submission" date="2023-05" db="EMBL/GenBank/DDBJ databases">
        <authorList>
            <person name="Smith C.H."/>
        </authorList>
    </citation>
    <scope>NUCLEOTIDE SEQUENCE</scope>
    <source>
        <strain evidence="2">CHS0354</strain>
        <tissue evidence="2">Mantle</tissue>
    </source>
</reference>
<name>A0AAE0WFE4_9BIVA</name>
<dbReference type="AlphaFoldDB" id="A0AAE0WFE4"/>
<reference evidence="2" key="2">
    <citation type="journal article" date="2021" name="Genome Biol. Evol.">
        <title>Developing a high-quality reference genome for a parasitic bivalve with doubly uniparental inheritance (Bivalvia: Unionida).</title>
        <authorList>
            <person name="Smith C.H."/>
        </authorList>
    </citation>
    <scope>NUCLEOTIDE SEQUENCE</scope>
    <source>
        <strain evidence="2">CHS0354</strain>
        <tissue evidence="2">Mantle</tissue>
    </source>
</reference>
<evidence type="ECO:0000313" key="2">
    <source>
        <dbReference type="EMBL" id="KAK3612376.1"/>
    </source>
</evidence>
<keyword evidence="3" id="KW-1185">Reference proteome</keyword>
<reference evidence="2" key="1">
    <citation type="journal article" date="2021" name="Genome Biol. Evol.">
        <title>A High-Quality Reference Genome for a Parasitic Bivalve with Doubly Uniparental Inheritance (Bivalvia: Unionida).</title>
        <authorList>
            <person name="Smith C.H."/>
        </authorList>
    </citation>
    <scope>NUCLEOTIDE SEQUENCE</scope>
    <source>
        <strain evidence="2">CHS0354</strain>
    </source>
</reference>
<dbReference type="EMBL" id="JAEAOA010001901">
    <property type="protein sequence ID" value="KAK3612376.1"/>
    <property type="molecule type" value="Genomic_DNA"/>
</dbReference>
<protein>
    <submittedName>
        <fullName evidence="2">Uncharacterized protein</fullName>
    </submittedName>
</protein>